<gene>
    <name evidence="1" type="ORF">SAMN02745207_01647</name>
</gene>
<dbReference type="NCBIfam" id="TIGR01633">
    <property type="entry name" value="phi3626_gp14_N"/>
    <property type="match status" value="1"/>
</dbReference>
<keyword evidence="2" id="KW-1185">Reference proteome</keyword>
<dbReference type="Proteomes" id="UP000184447">
    <property type="component" value="Unassembled WGS sequence"/>
</dbReference>
<evidence type="ECO:0000313" key="2">
    <source>
        <dbReference type="Proteomes" id="UP000184447"/>
    </source>
</evidence>
<evidence type="ECO:0000313" key="1">
    <source>
        <dbReference type="EMBL" id="SHH59420.1"/>
    </source>
</evidence>
<dbReference type="STRING" id="1121316.SAMN02745207_01647"/>
<dbReference type="EMBL" id="FQXM01000007">
    <property type="protein sequence ID" value="SHH59420.1"/>
    <property type="molecule type" value="Genomic_DNA"/>
</dbReference>
<proteinExistence type="predicted"/>
<dbReference type="InterPro" id="IPR006520">
    <property type="entry name" value="Dit_BPSPP_N"/>
</dbReference>
<name>A0A1M5U914_9CLOT</name>
<dbReference type="AlphaFoldDB" id="A0A1M5U914"/>
<protein>
    <submittedName>
        <fullName evidence="1">Putative phage tail component, N-terminal domain-containing protein</fullName>
    </submittedName>
</protein>
<sequence length="167" mass="19065">MLDKIDEIKAWLINAEESDLIFSFQPDKRYIGQVVNSIDFKQVFKFTSSFPIVFNCRPFKYSTEDEVITITQIGSIIYNEGTFKSEPIIKIFGSGDITISINNEEIIIKNVEEYVTIDSVLKDCYKDEVLKNADMVGDFPILEIGDNVISFSGNVNKVEVQVNEVWI</sequence>
<organism evidence="1 2">
    <name type="scientific">Clostridium grantii DSM 8605</name>
    <dbReference type="NCBI Taxonomy" id="1121316"/>
    <lineage>
        <taxon>Bacteria</taxon>
        <taxon>Bacillati</taxon>
        <taxon>Bacillota</taxon>
        <taxon>Clostridia</taxon>
        <taxon>Eubacteriales</taxon>
        <taxon>Clostridiaceae</taxon>
        <taxon>Clostridium</taxon>
    </lineage>
</organism>
<accession>A0A1M5U914</accession>
<dbReference type="Gene3D" id="2.40.30.200">
    <property type="match status" value="1"/>
</dbReference>
<reference evidence="1 2" key="1">
    <citation type="submission" date="2016-11" db="EMBL/GenBank/DDBJ databases">
        <authorList>
            <person name="Jaros S."/>
            <person name="Januszkiewicz K."/>
            <person name="Wedrychowicz H."/>
        </authorList>
    </citation>
    <scope>NUCLEOTIDE SEQUENCE [LARGE SCALE GENOMIC DNA]</scope>
    <source>
        <strain evidence="1 2">DSM 8605</strain>
    </source>
</reference>